<dbReference type="EMBL" id="FQXG01000003">
    <property type="protein sequence ID" value="SHH49830.1"/>
    <property type="molecule type" value="Genomic_DNA"/>
</dbReference>
<evidence type="ECO:0000313" key="3">
    <source>
        <dbReference type="Proteomes" id="UP000184268"/>
    </source>
</evidence>
<dbReference type="Pfam" id="PF13614">
    <property type="entry name" value="AAA_31"/>
    <property type="match status" value="1"/>
</dbReference>
<dbReference type="Gene3D" id="3.40.50.300">
    <property type="entry name" value="P-loop containing nucleotide triphosphate hydrolases"/>
    <property type="match status" value="1"/>
</dbReference>
<evidence type="ECO:0000313" key="2">
    <source>
        <dbReference type="EMBL" id="SHH49830.1"/>
    </source>
</evidence>
<reference evidence="2 3" key="1">
    <citation type="submission" date="2016-11" db="EMBL/GenBank/DDBJ databases">
        <authorList>
            <person name="Jaros S."/>
            <person name="Januszkiewicz K."/>
            <person name="Wedrychowicz H."/>
        </authorList>
    </citation>
    <scope>NUCLEOTIDE SEQUENCE [LARGE SCALE GENOMIC DNA]</scope>
    <source>
        <strain evidence="2 3">DSM 16917</strain>
    </source>
</reference>
<proteinExistence type="predicted"/>
<dbReference type="InterPro" id="IPR050678">
    <property type="entry name" value="DNA_Partitioning_ATPase"/>
</dbReference>
<gene>
    <name evidence="2" type="ORF">SAMN02745129_2136</name>
</gene>
<dbReference type="SUPFAM" id="SSF52540">
    <property type="entry name" value="P-loop containing nucleoside triphosphate hydrolases"/>
    <property type="match status" value="1"/>
</dbReference>
<feature type="domain" description="AAA" evidence="1">
    <location>
        <begin position="10"/>
        <end position="201"/>
    </location>
</feature>
<dbReference type="CDD" id="cd02042">
    <property type="entry name" value="ParAB_family"/>
    <property type="match status" value="1"/>
</dbReference>
<dbReference type="STRING" id="299255.SAMN02745129_2136"/>
<evidence type="ECO:0000259" key="1">
    <source>
        <dbReference type="Pfam" id="PF13614"/>
    </source>
</evidence>
<dbReference type="PANTHER" id="PTHR13696">
    <property type="entry name" value="P-LOOP CONTAINING NUCLEOSIDE TRIPHOSPHATE HYDROLASE"/>
    <property type="match status" value="1"/>
</dbReference>
<dbReference type="AlphaFoldDB" id="A0A1M5TGP7"/>
<dbReference type="InterPro" id="IPR025669">
    <property type="entry name" value="AAA_dom"/>
</dbReference>
<dbReference type="InterPro" id="IPR027417">
    <property type="entry name" value="P-loop_NTPase"/>
</dbReference>
<accession>A0A1M5TGP7</accession>
<dbReference type="Proteomes" id="UP000184268">
    <property type="component" value="Unassembled WGS sequence"/>
</dbReference>
<sequence>MDRVAGEVGRVMAVLGPKGGAGKTTLTTTSGVYAAKMGFKVVLVDFDPQGSTTEQTFGEGEELLYDIVQSGKENIGTLLWPEQEGEKKMSDKEYSDFLDSELEQYFLRLTSWPNLRVIAASRGMESLMVPRPGYPVVYSTDLIRRINMIARKLKDDLGYDYIVMDTPPSFTNIPGLSVMSADTITIAANPDGWNFSSIAEFCLINRQQVEAFMKQNVLEEGADVISTKLVITNFDSGHNDKTVVGDMEKLFKKNEYHKPYMLRSQCVKAAHENRLNIFELPVKHSEVFGTKASVSRAIENCEDLFMGIFKEGIEELWPSFSRLGHDGKKTGKNGKYPG</sequence>
<name>A0A1M5TGP7_9GAMM</name>
<protein>
    <submittedName>
        <fullName evidence="2">Cellulose biosynthesis protein BcsQ</fullName>
    </submittedName>
</protein>
<keyword evidence="3" id="KW-1185">Reference proteome</keyword>
<organism evidence="2 3">
    <name type="scientific">Ferrimonas marina</name>
    <dbReference type="NCBI Taxonomy" id="299255"/>
    <lineage>
        <taxon>Bacteria</taxon>
        <taxon>Pseudomonadati</taxon>
        <taxon>Pseudomonadota</taxon>
        <taxon>Gammaproteobacteria</taxon>
        <taxon>Alteromonadales</taxon>
        <taxon>Ferrimonadaceae</taxon>
        <taxon>Ferrimonas</taxon>
    </lineage>
</organism>
<dbReference type="PANTHER" id="PTHR13696:SF99">
    <property type="entry name" value="COBYRINIC ACID AC-DIAMIDE SYNTHASE"/>
    <property type="match status" value="1"/>
</dbReference>